<evidence type="ECO:0000256" key="6">
    <source>
        <dbReference type="ARBA" id="ARBA00022989"/>
    </source>
</evidence>
<evidence type="ECO:0000256" key="7">
    <source>
        <dbReference type="ARBA" id="ARBA00023136"/>
    </source>
</evidence>
<feature type="transmembrane region" description="Helical" evidence="8">
    <location>
        <begin position="295"/>
        <end position="319"/>
    </location>
</feature>
<organism evidence="9 10">
    <name type="scientific">Xanthocytophaga agilis</name>
    <dbReference type="NCBI Taxonomy" id="3048010"/>
    <lineage>
        <taxon>Bacteria</taxon>
        <taxon>Pseudomonadati</taxon>
        <taxon>Bacteroidota</taxon>
        <taxon>Cytophagia</taxon>
        <taxon>Cytophagales</taxon>
        <taxon>Rhodocytophagaceae</taxon>
        <taxon>Xanthocytophaga</taxon>
    </lineage>
</organism>
<feature type="transmembrane region" description="Helical" evidence="8">
    <location>
        <begin position="7"/>
        <end position="24"/>
    </location>
</feature>
<dbReference type="AlphaFoldDB" id="A0AAE3R822"/>
<reference evidence="9" key="1">
    <citation type="submission" date="2023-05" db="EMBL/GenBank/DDBJ databases">
        <authorList>
            <person name="Zhang X."/>
        </authorList>
    </citation>
    <scope>NUCLEOTIDE SEQUENCE</scope>
    <source>
        <strain evidence="9">BD1B2-1</strain>
    </source>
</reference>
<keyword evidence="10" id="KW-1185">Reference proteome</keyword>
<dbReference type="RefSeq" id="WP_314516666.1">
    <property type="nucleotide sequence ID" value="NZ_JASJOU010000014.1"/>
</dbReference>
<evidence type="ECO:0000313" key="9">
    <source>
        <dbReference type="EMBL" id="MDJ1504950.1"/>
    </source>
</evidence>
<name>A0AAE3R822_9BACT</name>
<dbReference type="PANTHER" id="PTHR21716:SF53">
    <property type="entry name" value="PERMEASE PERM-RELATED"/>
    <property type="match status" value="1"/>
</dbReference>
<keyword evidence="6 8" id="KW-1133">Transmembrane helix</keyword>
<evidence type="ECO:0000256" key="8">
    <source>
        <dbReference type="SAM" id="Phobius"/>
    </source>
</evidence>
<evidence type="ECO:0000256" key="3">
    <source>
        <dbReference type="ARBA" id="ARBA00022448"/>
    </source>
</evidence>
<feature type="transmembrane region" description="Helical" evidence="8">
    <location>
        <begin position="228"/>
        <end position="254"/>
    </location>
</feature>
<feature type="transmembrane region" description="Helical" evidence="8">
    <location>
        <begin position="59"/>
        <end position="80"/>
    </location>
</feature>
<evidence type="ECO:0000313" key="10">
    <source>
        <dbReference type="Proteomes" id="UP001232063"/>
    </source>
</evidence>
<keyword evidence="7 8" id="KW-0472">Membrane</keyword>
<evidence type="ECO:0000256" key="5">
    <source>
        <dbReference type="ARBA" id="ARBA00022692"/>
    </source>
</evidence>
<dbReference type="Pfam" id="PF01594">
    <property type="entry name" value="AI-2E_transport"/>
    <property type="match status" value="1"/>
</dbReference>
<keyword evidence="5 8" id="KW-0812">Transmembrane</keyword>
<dbReference type="Proteomes" id="UP001232063">
    <property type="component" value="Unassembled WGS sequence"/>
</dbReference>
<proteinExistence type="inferred from homology"/>
<feature type="transmembrane region" description="Helical" evidence="8">
    <location>
        <begin position="30"/>
        <end position="47"/>
    </location>
</feature>
<dbReference type="GO" id="GO:0005886">
    <property type="term" value="C:plasma membrane"/>
    <property type="evidence" value="ECO:0007669"/>
    <property type="project" value="UniProtKB-SubCell"/>
</dbReference>
<keyword evidence="4" id="KW-1003">Cell membrane</keyword>
<dbReference type="PANTHER" id="PTHR21716">
    <property type="entry name" value="TRANSMEMBRANE PROTEIN"/>
    <property type="match status" value="1"/>
</dbReference>
<evidence type="ECO:0000256" key="4">
    <source>
        <dbReference type="ARBA" id="ARBA00022475"/>
    </source>
</evidence>
<feature type="transmembrane region" description="Helical" evidence="8">
    <location>
        <begin position="200"/>
        <end position="222"/>
    </location>
</feature>
<sequence>MNNYPRLTKTVSILAILVLIVVILVYARPFLIPLTFAALLAMLLLPFTKWLRDKGIHEVVAIVLSILLLVGFFALIFFLISLQVSDLAKNTSQIEKQVTERYHQVQQLITDQLGISPDKQEKMIKEQQASSPGKLASLVTGFLAGLGGVLTDTILVLVYIFLLICFRSRLKGFIIRLVPKKEEPKALEIVNNVQQVTQKYLSGLSMMVVSLWVMYGIGFTVVGVKNALFFAILCGILEIVPFVGNLTGTTLTIVMSLVQGGNTNTIIGILITYGLVQFIQSYILEPLIVGSAVNINPLFTIVGLVAGEMVWGIPGMILAIPLLGITKIVCDNVESLQPYAYLIGEEEKKENGIKKFLNTTGKTIKSWFQKK</sequence>
<accession>A0AAE3R822</accession>
<evidence type="ECO:0000256" key="2">
    <source>
        <dbReference type="ARBA" id="ARBA00009773"/>
    </source>
</evidence>
<protein>
    <submittedName>
        <fullName evidence="9">AI-2E family transporter</fullName>
    </submittedName>
</protein>
<comment type="caution">
    <text evidence="9">The sequence shown here is derived from an EMBL/GenBank/DDBJ whole genome shotgun (WGS) entry which is preliminary data.</text>
</comment>
<keyword evidence="3" id="KW-0813">Transport</keyword>
<evidence type="ECO:0000256" key="1">
    <source>
        <dbReference type="ARBA" id="ARBA00004651"/>
    </source>
</evidence>
<dbReference type="EMBL" id="JASJOU010000014">
    <property type="protein sequence ID" value="MDJ1504950.1"/>
    <property type="molecule type" value="Genomic_DNA"/>
</dbReference>
<feature type="transmembrane region" description="Helical" evidence="8">
    <location>
        <begin position="266"/>
        <end position="283"/>
    </location>
</feature>
<gene>
    <name evidence="9" type="ORF">QNI22_30080</name>
</gene>
<dbReference type="InterPro" id="IPR002549">
    <property type="entry name" value="AI-2E-like"/>
</dbReference>
<feature type="transmembrane region" description="Helical" evidence="8">
    <location>
        <begin position="142"/>
        <end position="166"/>
    </location>
</feature>
<comment type="subcellular location">
    <subcellularLocation>
        <location evidence="1">Cell membrane</location>
        <topology evidence="1">Multi-pass membrane protein</topology>
    </subcellularLocation>
</comment>
<comment type="similarity">
    <text evidence="2">Belongs to the autoinducer-2 exporter (AI-2E) (TC 2.A.86) family.</text>
</comment>